<evidence type="ECO:0000256" key="1">
    <source>
        <dbReference type="ARBA" id="ARBA00023015"/>
    </source>
</evidence>
<dbReference type="InterPro" id="IPR051081">
    <property type="entry name" value="HTH_MetalResp_TranReg"/>
</dbReference>
<dbReference type="AlphaFoldDB" id="A0A0P6XJ39"/>
<evidence type="ECO:0000313" key="5">
    <source>
        <dbReference type="EMBL" id="KPL79934.1"/>
    </source>
</evidence>
<organism evidence="5 6">
    <name type="scientific">Ornatilinea apprima</name>
    <dbReference type="NCBI Taxonomy" id="1134406"/>
    <lineage>
        <taxon>Bacteria</taxon>
        <taxon>Bacillati</taxon>
        <taxon>Chloroflexota</taxon>
        <taxon>Anaerolineae</taxon>
        <taxon>Anaerolineales</taxon>
        <taxon>Anaerolineaceae</taxon>
        <taxon>Ornatilinea</taxon>
    </lineage>
</organism>
<keyword evidence="1" id="KW-0805">Transcription regulation</keyword>
<dbReference type="SMART" id="SM00418">
    <property type="entry name" value="HTH_ARSR"/>
    <property type="match status" value="1"/>
</dbReference>
<comment type="caution">
    <text evidence="5">The sequence shown here is derived from an EMBL/GenBank/DDBJ whole genome shotgun (WGS) entry which is preliminary data.</text>
</comment>
<dbReference type="PRINTS" id="PR00778">
    <property type="entry name" value="HTHARSR"/>
</dbReference>
<gene>
    <name evidence="5" type="ORF">ADN00_02040</name>
</gene>
<dbReference type="InterPro" id="IPR012318">
    <property type="entry name" value="HTH_CRP"/>
</dbReference>
<keyword evidence="6" id="KW-1185">Reference proteome</keyword>
<reference evidence="5 6" key="1">
    <citation type="submission" date="2015-07" db="EMBL/GenBank/DDBJ databases">
        <title>Genome sequence of Ornatilinea apprima DSM 23815.</title>
        <authorList>
            <person name="Hemp J."/>
            <person name="Ward L.M."/>
            <person name="Pace L.A."/>
            <person name="Fischer W.W."/>
        </authorList>
    </citation>
    <scope>NUCLEOTIDE SEQUENCE [LARGE SCALE GENOMIC DNA]</scope>
    <source>
        <strain evidence="5 6">P3M-1</strain>
    </source>
</reference>
<evidence type="ECO:0000256" key="2">
    <source>
        <dbReference type="ARBA" id="ARBA00023125"/>
    </source>
</evidence>
<proteinExistence type="predicted"/>
<dbReference type="NCBIfam" id="NF033788">
    <property type="entry name" value="HTH_metalloreg"/>
    <property type="match status" value="1"/>
</dbReference>
<accession>A0A0P6XJ39</accession>
<dbReference type="GO" id="GO:0003700">
    <property type="term" value="F:DNA-binding transcription factor activity"/>
    <property type="evidence" value="ECO:0007669"/>
    <property type="project" value="InterPro"/>
</dbReference>
<dbReference type="Pfam" id="PF01022">
    <property type="entry name" value="HTH_5"/>
    <property type="match status" value="1"/>
</dbReference>
<dbReference type="PROSITE" id="PS50987">
    <property type="entry name" value="HTH_ARSR_2"/>
    <property type="match status" value="1"/>
</dbReference>
<keyword evidence="3" id="KW-0804">Transcription</keyword>
<protein>
    <recommendedName>
        <fullName evidence="4">HTH arsR-type domain-containing protein</fullName>
    </recommendedName>
</protein>
<dbReference type="InterPro" id="IPR001845">
    <property type="entry name" value="HTH_ArsR_DNA-bd_dom"/>
</dbReference>
<name>A0A0P6XJ39_9CHLR</name>
<feature type="domain" description="HTH arsR-type" evidence="4">
    <location>
        <begin position="1"/>
        <end position="97"/>
    </location>
</feature>
<dbReference type="InterPro" id="IPR011991">
    <property type="entry name" value="ArsR-like_HTH"/>
</dbReference>
<dbReference type="PANTHER" id="PTHR33154">
    <property type="entry name" value="TRANSCRIPTIONAL REGULATOR, ARSR FAMILY"/>
    <property type="match status" value="1"/>
</dbReference>
<dbReference type="InterPro" id="IPR036390">
    <property type="entry name" value="WH_DNA-bd_sf"/>
</dbReference>
<evidence type="ECO:0000259" key="4">
    <source>
        <dbReference type="PROSITE" id="PS50987"/>
    </source>
</evidence>
<keyword evidence="2" id="KW-0238">DNA-binding</keyword>
<dbReference type="SMART" id="SM00419">
    <property type="entry name" value="HTH_CRP"/>
    <property type="match status" value="1"/>
</dbReference>
<dbReference type="InterPro" id="IPR036388">
    <property type="entry name" value="WH-like_DNA-bd_sf"/>
</dbReference>
<evidence type="ECO:0000313" key="6">
    <source>
        <dbReference type="Proteomes" id="UP000050417"/>
    </source>
</evidence>
<dbReference type="EMBL" id="LGCL01000008">
    <property type="protein sequence ID" value="KPL79934.1"/>
    <property type="molecule type" value="Genomic_DNA"/>
</dbReference>
<dbReference type="GO" id="GO:0003677">
    <property type="term" value="F:DNA binding"/>
    <property type="evidence" value="ECO:0007669"/>
    <property type="project" value="UniProtKB-KW"/>
</dbReference>
<dbReference type="SUPFAM" id="SSF46785">
    <property type="entry name" value="Winged helix' DNA-binding domain"/>
    <property type="match status" value="1"/>
</dbReference>
<dbReference type="CDD" id="cd00090">
    <property type="entry name" value="HTH_ARSR"/>
    <property type="match status" value="1"/>
</dbReference>
<dbReference type="Proteomes" id="UP000050417">
    <property type="component" value="Unassembled WGS sequence"/>
</dbReference>
<dbReference type="PANTHER" id="PTHR33154:SF33">
    <property type="entry name" value="TRANSCRIPTIONAL REPRESSOR SDPR"/>
    <property type="match status" value="1"/>
</dbReference>
<sequence>MQNFYTFAEDVAARAQALADPTRLVILRMIRHFGMTNTEIASYLGISRPTVSVHAKILRGAGLIETSEVGRAVQHTIKPAALRQLFTDLQRFLDLPEG</sequence>
<evidence type="ECO:0000256" key="3">
    <source>
        <dbReference type="ARBA" id="ARBA00023163"/>
    </source>
</evidence>
<dbReference type="Gene3D" id="1.10.10.10">
    <property type="entry name" value="Winged helix-like DNA-binding domain superfamily/Winged helix DNA-binding domain"/>
    <property type="match status" value="1"/>
</dbReference>
<dbReference type="STRING" id="1134406.ADN00_02040"/>